<evidence type="ECO:0000313" key="1">
    <source>
        <dbReference type="EMBL" id="PVV02289.1"/>
    </source>
</evidence>
<keyword evidence="2" id="KW-1185">Reference proteome</keyword>
<name>A0A2T9ZCG9_9FUNG</name>
<comment type="caution">
    <text evidence="1">The sequence shown here is derived from an EMBL/GenBank/DDBJ whole genome shotgun (WGS) entry which is preliminary data.</text>
</comment>
<reference evidence="1 2" key="1">
    <citation type="journal article" date="2018" name="MBio">
        <title>Comparative Genomics Reveals the Core Gene Toolbox for the Fungus-Insect Symbiosis.</title>
        <authorList>
            <person name="Wang Y."/>
            <person name="Stata M."/>
            <person name="Wang W."/>
            <person name="Stajich J.E."/>
            <person name="White M.M."/>
            <person name="Moncalvo J.M."/>
        </authorList>
    </citation>
    <scope>NUCLEOTIDE SEQUENCE [LARGE SCALE GENOMIC DNA]</scope>
    <source>
        <strain evidence="1 2">SC-DP-2</strain>
    </source>
</reference>
<protein>
    <submittedName>
        <fullName evidence="1">Uncharacterized protein</fullName>
    </submittedName>
</protein>
<accession>A0A2T9ZCG9</accession>
<sequence>MEIFTVIPNLLREFNIELVPESEYTPEKTDPARESEPKLFEDRVIVMRMITNRFKTLSSRYILTNVVMCNSVDEYEMFFSLSETSKTVVMSHYVDIHEKTKIVRIITQDDLDKGIYCIEHADMINTSMDQKVLAGFFEHALNSTIPMPQISVRCISVQTGDFISVRKLYATNSHDNTTISYFTAMPQVGRWDSSFSIQLLDPVTYS</sequence>
<dbReference type="OrthoDB" id="5577110at2759"/>
<evidence type="ECO:0000313" key="2">
    <source>
        <dbReference type="Proteomes" id="UP000245609"/>
    </source>
</evidence>
<proteinExistence type="predicted"/>
<gene>
    <name evidence="1" type="ORF">BB560_003262</name>
</gene>
<dbReference type="EMBL" id="MBFS01000530">
    <property type="protein sequence ID" value="PVV02289.1"/>
    <property type="molecule type" value="Genomic_DNA"/>
</dbReference>
<organism evidence="1 2">
    <name type="scientific">Smittium megazygosporum</name>
    <dbReference type="NCBI Taxonomy" id="133381"/>
    <lineage>
        <taxon>Eukaryota</taxon>
        <taxon>Fungi</taxon>
        <taxon>Fungi incertae sedis</taxon>
        <taxon>Zoopagomycota</taxon>
        <taxon>Kickxellomycotina</taxon>
        <taxon>Harpellomycetes</taxon>
        <taxon>Harpellales</taxon>
        <taxon>Legeriomycetaceae</taxon>
        <taxon>Smittium</taxon>
    </lineage>
</organism>
<dbReference type="AlphaFoldDB" id="A0A2T9ZCG9"/>
<dbReference type="Proteomes" id="UP000245609">
    <property type="component" value="Unassembled WGS sequence"/>
</dbReference>